<evidence type="ECO:0000259" key="9">
    <source>
        <dbReference type="Pfam" id="PF25316"/>
    </source>
</evidence>
<dbReference type="InterPro" id="IPR057991">
    <property type="entry name" value="TPR_TAF2_C"/>
</dbReference>
<dbReference type="SUPFAM" id="SSF55486">
    <property type="entry name" value="Metalloproteases ('zincins'), catalytic domain"/>
    <property type="match status" value="1"/>
</dbReference>
<keyword evidence="5" id="KW-0804">Transcription</keyword>
<evidence type="ECO:0000256" key="3">
    <source>
        <dbReference type="ARBA" id="ARBA00017363"/>
    </source>
</evidence>
<feature type="domain" description="Transcription initiation factor TFIID subunit 2 TPR repeats" evidence="10">
    <location>
        <begin position="664"/>
        <end position="1019"/>
    </location>
</feature>
<comment type="similarity">
    <text evidence="2">Belongs to the TAF2 family.</text>
</comment>
<dbReference type="GO" id="GO:0005669">
    <property type="term" value="C:transcription factor TFIID complex"/>
    <property type="evidence" value="ECO:0007669"/>
    <property type="project" value="InterPro"/>
</dbReference>
<keyword evidence="6" id="KW-0539">Nucleus</keyword>
<dbReference type="InterPro" id="IPR042097">
    <property type="entry name" value="Aminopeptidase_N-like_N_sf"/>
</dbReference>
<dbReference type="OrthoDB" id="308861at2759"/>
<feature type="domain" description="Peptidase M1 membrane alanine aminopeptidase" evidence="8">
    <location>
        <begin position="304"/>
        <end position="514"/>
    </location>
</feature>
<evidence type="ECO:0000313" key="12">
    <source>
        <dbReference type="Proteomes" id="UP000835052"/>
    </source>
</evidence>
<evidence type="ECO:0000259" key="8">
    <source>
        <dbReference type="Pfam" id="PF01433"/>
    </source>
</evidence>
<dbReference type="Pfam" id="PF25577">
    <property type="entry name" value="TPR_TAF2_C"/>
    <property type="match status" value="1"/>
</dbReference>
<dbReference type="Proteomes" id="UP000835052">
    <property type="component" value="Unassembled WGS sequence"/>
</dbReference>
<comment type="subcellular location">
    <subcellularLocation>
        <location evidence="1">Nucleus</location>
    </subcellularLocation>
</comment>
<feature type="compositionally biased region" description="Basic and acidic residues" evidence="7">
    <location>
        <begin position="1"/>
        <end position="10"/>
    </location>
</feature>
<evidence type="ECO:0000256" key="6">
    <source>
        <dbReference type="ARBA" id="ARBA00023242"/>
    </source>
</evidence>
<dbReference type="InterPro" id="IPR037813">
    <property type="entry name" value="TAF2"/>
</dbReference>
<dbReference type="Gene3D" id="2.60.40.1730">
    <property type="entry name" value="tricorn interacting facor f3 domain"/>
    <property type="match status" value="1"/>
</dbReference>
<protein>
    <recommendedName>
        <fullName evidence="3">Transcription initiation factor TFIID subunit 2</fullName>
    </recommendedName>
</protein>
<dbReference type="GO" id="GO:0008270">
    <property type="term" value="F:zinc ion binding"/>
    <property type="evidence" value="ECO:0007669"/>
    <property type="project" value="InterPro"/>
</dbReference>
<evidence type="ECO:0000259" key="10">
    <source>
        <dbReference type="Pfam" id="PF25577"/>
    </source>
</evidence>
<dbReference type="PANTHER" id="PTHR15137">
    <property type="entry name" value="TRANSCRIPTION INITIATION FACTOR TFIID"/>
    <property type="match status" value="1"/>
</dbReference>
<feature type="region of interest" description="Disordered" evidence="7">
    <location>
        <begin position="1"/>
        <end position="30"/>
    </location>
</feature>
<dbReference type="CDD" id="cd09839">
    <property type="entry name" value="M1_like_TAF2"/>
    <property type="match status" value="1"/>
</dbReference>
<name>A0A8S1HD40_9PELO</name>
<keyword evidence="12" id="KW-1185">Reference proteome</keyword>
<evidence type="ECO:0000256" key="2">
    <source>
        <dbReference type="ARBA" id="ARBA00010937"/>
    </source>
</evidence>
<dbReference type="GO" id="GO:0006367">
    <property type="term" value="P:transcription initiation at RNA polymerase II promoter"/>
    <property type="evidence" value="ECO:0007669"/>
    <property type="project" value="TreeGrafter"/>
</dbReference>
<dbReference type="GO" id="GO:0000976">
    <property type="term" value="F:transcription cis-regulatory region binding"/>
    <property type="evidence" value="ECO:0007669"/>
    <property type="project" value="TreeGrafter"/>
</dbReference>
<reference evidence="11" key="1">
    <citation type="submission" date="2020-10" db="EMBL/GenBank/DDBJ databases">
        <authorList>
            <person name="Kikuchi T."/>
        </authorList>
    </citation>
    <scope>NUCLEOTIDE SEQUENCE</scope>
    <source>
        <strain evidence="11">NKZ352</strain>
    </source>
</reference>
<accession>A0A8S1HD40</accession>
<dbReference type="InterPro" id="IPR027268">
    <property type="entry name" value="Peptidase_M4/M1_CTD_sf"/>
</dbReference>
<evidence type="ECO:0000256" key="1">
    <source>
        <dbReference type="ARBA" id="ARBA00004123"/>
    </source>
</evidence>
<dbReference type="EMBL" id="CAJGYM010000046">
    <property type="protein sequence ID" value="CAD6194636.1"/>
    <property type="molecule type" value="Genomic_DNA"/>
</dbReference>
<keyword evidence="4" id="KW-0805">Transcription regulation</keyword>
<dbReference type="Gene3D" id="1.10.390.10">
    <property type="entry name" value="Neutral Protease Domain 2"/>
    <property type="match status" value="1"/>
</dbReference>
<gene>
    <name evidence="11" type="ORF">CAUJ_LOCUS10555</name>
</gene>
<sequence length="1074" mass="122749">MEWRPNERTAETVMTSVNPQTNADNPQTSEAYQVPGVKHKSVYRVLSQTVVISEISIPRRTFRVHTEIVVIPQLNRLSSIQLHLGHCALLPNESREEDGKVLVNDIPARYRRRDPFTNASSSSHLRCLGDFGPKLYNQLKEKDYNLEIFFPEEVLPKINSRSAFRVSIDVIVKDPYKGVQFVDVPRGVGRDRASHLYTYHSPYLSGTREWLPCLDETDQLLIWQLEIVCEDNMIAAASAELKLVTYSPELKQRTFLFTQTVPTSACNMGWIIGYFTPDHHPESSTLLTFSLPKLSSFVKYTTSLLDKMVEFLEELLSCRFPHSTMKIAFVDQAPEEVITYSGMLICSTRMLYHKRIIDVVQEVRQELIYGLAQQFFGCFIVPSHWVHWWLVKSIARLLTHLYVEKLFGTAESRYQMKKMMNEVCDYEYQWGKIILTPELTDPQRKNVDCDPRHELTCSPLYVQAMLKKGFLIMRMLFCRLGKEPFLQVLHRLLTVGQQMSEKRNTPGAWKHMLTCTEAFFRSVSNVTGSEIPTFVEQWIRSGGHGAFQVTFEFNRKRNMIELEVKQDIDQGNGRLQYVGPLVVVVQELDGAFTHTVQIDGATSHADLQCHSKGRRQKKKRVPLLSGEEVEIDLSNLDPDSPVLWIRVDHDHHLLRDMVINQPIYHWEYMLKYERDVIAQMEALDRLQKFPSAQSKAVIIETVANDNFFYRVRCRAAFALSVVLNRKLEAWTGGSPVLINMFREQYGSKASPNIPRSNNYVVTSQNLQQYFVMQALPQAVSRLRKQSGEPLEEVVSFLMDLIKFNDNSTNRYSDDHYRASLYMALATSIAPCETLPLHIQLPENLSAEIRSIIQEFTYALNMDTMSPSFGRIVGISALTGLYHLQKNGYLPLDSKILWTFAQPKVCPQIRTAAITLLVDRVCNDQFASECRHEDVLQLLEFACVDRDPSIRALIVRLISITTPFATFNNTVYGFNNACNTIQYAEKLWSIVSNPKIDAVVRLGCVDIFFSQFGLGVPPVMGGPSEAPGHHRSYSSVVSPVQQLPLSQWHNSAYEFGRSSPTRGTHITSFGDDTLK</sequence>
<dbReference type="GO" id="GO:0008237">
    <property type="term" value="F:metallopeptidase activity"/>
    <property type="evidence" value="ECO:0007669"/>
    <property type="project" value="InterPro"/>
</dbReference>
<feature type="compositionally biased region" description="Polar residues" evidence="7">
    <location>
        <begin position="12"/>
        <end position="30"/>
    </location>
</feature>
<dbReference type="Pfam" id="PF25316">
    <property type="entry name" value="TAF2_3rd"/>
    <property type="match status" value="1"/>
</dbReference>
<dbReference type="InterPro" id="IPR057345">
    <property type="entry name" value="Ig-like_TAF2"/>
</dbReference>
<dbReference type="GO" id="GO:0003682">
    <property type="term" value="F:chromatin binding"/>
    <property type="evidence" value="ECO:0007669"/>
    <property type="project" value="TreeGrafter"/>
</dbReference>
<dbReference type="AlphaFoldDB" id="A0A8S1HD40"/>
<proteinExistence type="inferred from homology"/>
<dbReference type="Pfam" id="PF01433">
    <property type="entry name" value="Peptidase_M1"/>
    <property type="match status" value="1"/>
</dbReference>
<evidence type="ECO:0000256" key="5">
    <source>
        <dbReference type="ARBA" id="ARBA00023163"/>
    </source>
</evidence>
<dbReference type="InterPro" id="IPR014782">
    <property type="entry name" value="Peptidase_M1_dom"/>
</dbReference>
<feature type="domain" description="Transcription initiation factor TFIID subunit 2 Ig-like" evidence="9">
    <location>
        <begin position="543"/>
        <end position="662"/>
    </location>
</feature>
<dbReference type="SUPFAM" id="SSF63737">
    <property type="entry name" value="Leukotriene A4 hydrolase N-terminal domain"/>
    <property type="match status" value="1"/>
</dbReference>
<dbReference type="PANTHER" id="PTHR15137:SF9">
    <property type="entry name" value="TRANSCRIPTION INITIATION FACTOR TFIID SUBUNIT 2"/>
    <property type="match status" value="1"/>
</dbReference>
<evidence type="ECO:0000256" key="7">
    <source>
        <dbReference type="SAM" id="MobiDB-lite"/>
    </source>
</evidence>
<comment type="caution">
    <text evidence="11">The sequence shown here is derived from an EMBL/GenBank/DDBJ whole genome shotgun (WGS) entry which is preliminary data.</text>
</comment>
<organism evidence="11 12">
    <name type="scientific">Caenorhabditis auriculariae</name>
    <dbReference type="NCBI Taxonomy" id="2777116"/>
    <lineage>
        <taxon>Eukaryota</taxon>
        <taxon>Metazoa</taxon>
        <taxon>Ecdysozoa</taxon>
        <taxon>Nematoda</taxon>
        <taxon>Chromadorea</taxon>
        <taxon>Rhabditida</taxon>
        <taxon>Rhabditina</taxon>
        <taxon>Rhabditomorpha</taxon>
        <taxon>Rhabditoidea</taxon>
        <taxon>Rhabditidae</taxon>
        <taxon>Peloderinae</taxon>
        <taxon>Caenorhabditis</taxon>
    </lineage>
</organism>
<dbReference type="GO" id="GO:0016251">
    <property type="term" value="F:RNA polymerase II general transcription initiation factor activity"/>
    <property type="evidence" value="ECO:0007669"/>
    <property type="project" value="TreeGrafter"/>
</dbReference>
<evidence type="ECO:0000313" key="11">
    <source>
        <dbReference type="EMBL" id="CAD6194636.1"/>
    </source>
</evidence>
<evidence type="ECO:0000256" key="4">
    <source>
        <dbReference type="ARBA" id="ARBA00023015"/>
    </source>
</evidence>